<dbReference type="Pfam" id="PF12833">
    <property type="entry name" value="HTH_18"/>
    <property type="match status" value="1"/>
</dbReference>
<evidence type="ECO:0000313" key="5">
    <source>
        <dbReference type="EMBL" id="CAZ97714.1"/>
    </source>
</evidence>
<name>G0L192_ZOBGA</name>
<evidence type="ECO:0000256" key="2">
    <source>
        <dbReference type="ARBA" id="ARBA00023125"/>
    </source>
</evidence>
<accession>G0L192</accession>
<protein>
    <submittedName>
        <fullName evidence="5">AraC-type HTH domain</fullName>
    </submittedName>
</protein>
<dbReference type="InterPro" id="IPR018060">
    <property type="entry name" value="HTH_AraC"/>
</dbReference>
<dbReference type="KEGG" id="zga:ZOBELLIA_3576"/>
<evidence type="ECO:0000256" key="1">
    <source>
        <dbReference type="ARBA" id="ARBA00023015"/>
    </source>
</evidence>
<reference evidence="5 6" key="2">
    <citation type="journal article" date="2012" name="Environ. Microbiol.">
        <title>Characterization of the first alginolytic operons in a marine bacterium: from their emergence in marine Flavobacteriia to their independent transfers to marine Proteobacteria and human gut Bacteroides.</title>
        <authorList>
            <person name="Thomas F."/>
            <person name="Barbeyron T."/>
            <person name="Tonon T."/>
            <person name="Genicot S."/>
            <person name="Czjzek M."/>
            <person name="Michel G."/>
        </authorList>
    </citation>
    <scope>NUCLEOTIDE SEQUENCE [LARGE SCALE GENOMIC DNA]</scope>
    <source>
        <strain evidence="6">DSM 12802 / CCUG 47099 / CIP 106680 / NCIMB 13871 / Dsij</strain>
    </source>
</reference>
<dbReference type="HOGENOM" id="CLU_000445_81_10_10"/>
<sequence>MLSPSEIMVTSPDQEFLNRVIELLEMNIMDAKFNAESLTSALSMSRSAVYNKFKEYTGLSTGEFIRRFRLKRAKQLLETTDLTVKEILYMSGSNTASYFTKCFKKVYGELPKEYQASRRQEDKATKEALL</sequence>
<dbReference type="SMART" id="SM00342">
    <property type="entry name" value="HTH_ARAC"/>
    <property type="match status" value="1"/>
</dbReference>
<dbReference type="GO" id="GO:0043565">
    <property type="term" value="F:sequence-specific DNA binding"/>
    <property type="evidence" value="ECO:0007669"/>
    <property type="project" value="InterPro"/>
</dbReference>
<evidence type="ECO:0000256" key="3">
    <source>
        <dbReference type="ARBA" id="ARBA00023163"/>
    </source>
</evidence>
<dbReference type="PANTHER" id="PTHR43280:SF2">
    <property type="entry name" value="HTH-TYPE TRANSCRIPTIONAL REGULATOR EXSA"/>
    <property type="match status" value="1"/>
</dbReference>
<dbReference type="GO" id="GO:0003700">
    <property type="term" value="F:DNA-binding transcription factor activity"/>
    <property type="evidence" value="ECO:0007669"/>
    <property type="project" value="InterPro"/>
</dbReference>
<reference evidence="6" key="1">
    <citation type="submission" date="2009-07" db="EMBL/GenBank/DDBJ databases">
        <title>Complete genome sequence of Zobellia galactanivorans Dsij.</title>
        <authorList>
            <consortium name="Genoscope - CEA"/>
        </authorList>
    </citation>
    <scope>NUCLEOTIDE SEQUENCE [LARGE SCALE GENOMIC DNA]</scope>
    <source>
        <strain evidence="6">DSM 12802 / CCUG 47099 / CIP 106680 / NCIMB 13871 / Dsij</strain>
    </source>
</reference>
<dbReference type="Gene3D" id="1.10.10.60">
    <property type="entry name" value="Homeodomain-like"/>
    <property type="match status" value="2"/>
</dbReference>
<dbReference type="Proteomes" id="UP000008898">
    <property type="component" value="Chromosome"/>
</dbReference>
<keyword evidence="2" id="KW-0238">DNA-binding</keyword>
<dbReference type="InterPro" id="IPR009057">
    <property type="entry name" value="Homeodomain-like_sf"/>
</dbReference>
<organism evidence="5 6">
    <name type="scientific">Zobellia galactanivorans (strain DSM 12802 / CCUG 47099 / CIP 106680 / NCIMB 13871 / Dsij)</name>
    <dbReference type="NCBI Taxonomy" id="63186"/>
    <lineage>
        <taxon>Bacteria</taxon>
        <taxon>Pseudomonadati</taxon>
        <taxon>Bacteroidota</taxon>
        <taxon>Flavobacteriia</taxon>
        <taxon>Flavobacteriales</taxon>
        <taxon>Flavobacteriaceae</taxon>
        <taxon>Zobellia</taxon>
    </lineage>
</organism>
<keyword evidence="6" id="KW-1185">Reference proteome</keyword>
<dbReference type="PANTHER" id="PTHR43280">
    <property type="entry name" value="ARAC-FAMILY TRANSCRIPTIONAL REGULATOR"/>
    <property type="match status" value="1"/>
</dbReference>
<proteinExistence type="predicted"/>
<feature type="domain" description="HTH araC/xylS-type" evidence="4">
    <location>
        <begin position="18"/>
        <end position="117"/>
    </location>
</feature>
<evidence type="ECO:0000259" key="4">
    <source>
        <dbReference type="PROSITE" id="PS01124"/>
    </source>
</evidence>
<dbReference type="PROSITE" id="PS01124">
    <property type="entry name" value="HTH_ARAC_FAMILY_2"/>
    <property type="match status" value="1"/>
</dbReference>
<dbReference type="SUPFAM" id="SSF46689">
    <property type="entry name" value="Homeodomain-like"/>
    <property type="match status" value="1"/>
</dbReference>
<evidence type="ECO:0000313" key="6">
    <source>
        <dbReference type="Proteomes" id="UP000008898"/>
    </source>
</evidence>
<dbReference type="AlphaFoldDB" id="G0L192"/>
<dbReference type="EMBL" id="FP476056">
    <property type="protein sequence ID" value="CAZ97714.1"/>
    <property type="molecule type" value="Genomic_DNA"/>
</dbReference>
<dbReference type="STRING" id="63186.ZOBELLIA_3576"/>
<gene>
    <name evidence="5" type="ordered locus">zobellia_3576</name>
</gene>
<keyword evidence="3" id="KW-0804">Transcription</keyword>
<keyword evidence="1" id="KW-0805">Transcription regulation</keyword>